<dbReference type="EMBL" id="LHPF02000022">
    <property type="protein sequence ID" value="PSC70001.1"/>
    <property type="molecule type" value="Genomic_DNA"/>
</dbReference>
<feature type="region of interest" description="Disordered" evidence="9">
    <location>
        <begin position="285"/>
        <end position="315"/>
    </location>
</feature>
<dbReference type="HAMAP" id="MF_03045">
    <property type="entry name" value="DIS3L2"/>
    <property type="match status" value="1"/>
</dbReference>
<feature type="compositionally biased region" description="Low complexity" evidence="9">
    <location>
        <begin position="354"/>
        <end position="374"/>
    </location>
</feature>
<evidence type="ECO:0000259" key="10">
    <source>
        <dbReference type="SMART" id="SM00955"/>
    </source>
</evidence>
<keyword evidence="5 8" id="KW-0269">Exonuclease</keyword>
<feature type="domain" description="RNB" evidence="10">
    <location>
        <begin position="724"/>
        <end position="1075"/>
    </location>
</feature>
<dbReference type="GO" id="GO:0000932">
    <property type="term" value="C:P-body"/>
    <property type="evidence" value="ECO:0007669"/>
    <property type="project" value="UniProtKB-SubCell"/>
</dbReference>
<feature type="region of interest" description="Disordered" evidence="9">
    <location>
        <begin position="404"/>
        <end position="426"/>
    </location>
</feature>
<name>A0A2P6V7D9_9CHLO</name>
<evidence type="ECO:0000256" key="5">
    <source>
        <dbReference type="ARBA" id="ARBA00022839"/>
    </source>
</evidence>
<keyword evidence="7 8" id="KW-0694">RNA-binding</keyword>
<evidence type="ECO:0000256" key="7">
    <source>
        <dbReference type="ARBA" id="ARBA00022884"/>
    </source>
</evidence>
<feature type="region of interest" description="Disordered" evidence="9">
    <location>
        <begin position="1260"/>
        <end position="1303"/>
    </location>
</feature>
<dbReference type="PANTHER" id="PTHR23355">
    <property type="entry name" value="RIBONUCLEASE"/>
    <property type="match status" value="1"/>
</dbReference>
<evidence type="ECO:0000256" key="1">
    <source>
        <dbReference type="ARBA" id="ARBA00022490"/>
    </source>
</evidence>
<dbReference type="GO" id="GO:0003723">
    <property type="term" value="F:RNA binding"/>
    <property type="evidence" value="ECO:0007669"/>
    <property type="project" value="UniProtKB-KW"/>
</dbReference>
<dbReference type="Pfam" id="PF17216">
    <property type="entry name" value="Rrp44_CSD1"/>
    <property type="match status" value="1"/>
</dbReference>
<feature type="compositionally biased region" description="Low complexity" evidence="9">
    <location>
        <begin position="458"/>
        <end position="485"/>
    </location>
</feature>
<keyword evidence="4 8" id="KW-0378">Hydrolase</keyword>
<dbReference type="Pfam" id="PF17849">
    <property type="entry name" value="OB_Dis3"/>
    <property type="match status" value="1"/>
</dbReference>
<evidence type="ECO:0000256" key="3">
    <source>
        <dbReference type="ARBA" id="ARBA00022723"/>
    </source>
</evidence>
<reference evidence="11 12" key="1">
    <citation type="journal article" date="2018" name="Plant J.">
        <title>Genome sequences of Chlorella sorokiniana UTEX 1602 and Micractinium conductrix SAG 241.80: implications to maltose excretion by a green alga.</title>
        <authorList>
            <person name="Arriola M.B."/>
            <person name="Velmurugan N."/>
            <person name="Zhang Y."/>
            <person name="Plunkett M.H."/>
            <person name="Hondzo H."/>
            <person name="Barney B.M."/>
        </authorList>
    </citation>
    <scope>NUCLEOTIDE SEQUENCE [LARGE SCALE GENOMIC DNA]</scope>
    <source>
        <strain evidence="11 12">SAG 241.80</strain>
    </source>
</reference>
<comment type="subcellular location">
    <subcellularLocation>
        <location evidence="8">Cytoplasm</location>
    </subcellularLocation>
    <subcellularLocation>
        <location evidence="8">Cytoplasm</location>
        <location evidence="8">P-body</location>
    </subcellularLocation>
</comment>
<feature type="compositionally biased region" description="Low complexity" evidence="9">
    <location>
        <begin position="285"/>
        <end position="297"/>
    </location>
</feature>
<proteinExistence type="inferred from homology"/>
<evidence type="ECO:0000256" key="2">
    <source>
        <dbReference type="ARBA" id="ARBA00022722"/>
    </source>
</evidence>
<feature type="binding site" evidence="8">
    <location>
        <position position="745"/>
    </location>
    <ligand>
        <name>Mg(2+)</name>
        <dbReference type="ChEBI" id="CHEBI:18420"/>
    </ligand>
</feature>
<dbReference type="PROSITE" id="PS01175">
    <property type="entry name" value="RIBONUCLEASE_II"/>
    <property type="match status" value="1"/>
</dbReference>
<feature type="compositionally biased region" description="Low complexity" evidence="9">
    <location>
        <begin position="1260"/>
        <end position="1276"/>
    </location>
</feature>
<dbReference type="PANTHER" id="PTHR23355:SF9">
    <property type="entry name" value="DIS3-LIKE EXONUCLEASE 2"/>
    <property type="match status" value="1"/>
</dbReference>
<keyword evidence="6 8" id="KW-0460">Magnesium</keyword>
<feature type="region of interest" description="Disordered" evidence="9">
    <location>
        <begin position="1"/>
        <end position="130"/>
    </location>
</feature>
<dbReference type="GO" id="GO:0046872">
    <property type="term" value="F:metal ion binding"/>
    <property type="evidence" value="ECO:0007669"/>
    <property type="project" value="UniProtKB-KW"/>
</dbReference>
<feature type="compositionally biased region" description="Gly residues" evidence="9">
    <location>
        <begin position="113"/>
        <end position="130"/>
    </location>
</feature>
<keyword evidence="8" id="KW-0464">Manganese</keyword>
<evidence type="ECO:0000256" key="9">
    <source>
        <dbReference type="SAM" id="MobiDB-lite"/>
    </source>
</evidence>
<gene>
    <name evidence="11" type="ORF">C2E20_6486</name>
</gene>
<dbReference type="GO" id="GO:1990074">
    <property type="term" value="P:polyuridylation-dependent mRNA catabolic process"/>
    <property type="evidence" value="ECO:0007669"/>
    <property type="project" value="UniProtKB-UniRule"/>
</dbReference>
<dbReference type="InterPro" id="IPR001900">
    <property type="entry name" value="RNase_II/R"/>
</dbReference>
<comment type="caution">
    <text evidence="11">The sequence shown here is derived from an EMBL/GenBank/DDBJ whole genome shotgun (WGS) entry which is preliminary data.</text>
</comment>
<keyword evidence="1 8" id="KW-0963">Cytoplasm</keyword>
<feature type="site" description="Important for catalytic activity" evidence="8">
    <location>
        <position position="744"/>
    </location>
</feature>
<keyword evidence="12" id="KW-1185">Reference proteome</keyword>
<dbReference type="InterPro" id="IPR033771">
    <property type="entry name" value="Rrp44_CSD1"/>
</dbReference>
<comment type="cofactor">
    <cofactor evidence="8">
        <name>Mg(2+)</name>
        <dbReference type="ChEBI" id="CHEBI:18420"/>
    </cofactor>
    <cofactor evidence="8">
        <name>Mn(2+)</name>
        <dbReference type="ChEBI" id="CHEBI:29035"/>
    </cofactor>
</comment>
<feature type="binding site" evidence="8">
    <location>
        <position position="736"/>
    </location>
    <ligand>
        <name>Mg(2+)</name>
        <dbReference type="ChEBI" id="CHEBI:18420"/>
    </ligand>
</feature>
<dbReference type="InterPro" id="IPR028591">
    <property type="entry name" value="DIS3L2"/>
</dbReference>
<feature type="region of interest" description="Disordered" evidence="9">
    <location>
        <begin position="455"/>
        <end position="544"/>
    </location>
</feature>
<comment type="similarity">
    <text evidence="8">Belongs to the RNR ribonuclease family. DIS3L2 subfamily.</text>
</comment>
<dbReference type="InterPro" id="IPR012340">
    <property type="entry name" value="NA-bd_OB-fold"/>
</dbReference>
<evidence type="ECO:0000256" key="6">
    <source>
        <dbReference type="ARBA" id="ARBA00022842"/>
    </source>
</evidence>
<keyword evidence="2 8" id="KW-0540">Nuclease</keyword>
<sequence>MQPPPPGGGGGGGGRGCTQKKPYWREKSKGEEPPPLPPEQQQQYGTPPPPHTGGRQGRGGRGRGRGGYPTAAGFTRPPPPPPGLASVGRGRDGGGRSRGYGSTPQSAARGRHGAGYGGTPGRAGGDGGGRFGYAPPVGGYGTPGAHGGGYGGGYGSPAPAYPAYSYGTPPPQPPPFHGAHGTPQARGPPASGGRSTGRRGLCYPEHLPGELLQQGLKSGALFRAVFRCNPSDRTQGYCSLPGLPTDVFVRGLKPQNRAVEGDEVAIRLMRPSDWYQLASSKAAAERAAGSPGAPSAATHSGRAAGTAQAPSQAVRSNVVPLPSRLGAGGAPPPTPLTAAVRAAPAAMTPPAWTGAAAAAGSSGSPAAAAAPSAGQHRPTGDLVASPALLPSSSGGDLGFALGPTALAGSGSDESDAGSVSSEGGLADEEQEALLAVVEEDLMGLHLDEDLAEHMQGDAAESGAQPAAPANAAAASGTAAGNAVPAVPLPPPLQQQAAEAAPEEEATESMVDFLLRSQLGGAPPPMHGGAAHDGGASAGAGGGAAAELHPALHTWHPVGRGAAAAVAHVAEQLRQMEGWRVTGEVVAVLEPSRRRESVVGVLKQEGDKDTGTFFLVPCDPRLPRMLVRSAQMPPAIKQTLKREAQTSDLAARTLVSARLTCWDAQHPFPVAQVRESIGQAGELATETAALLSMEQVKDDDQFTPEVLACLPPTPWSISEEELAKRRDFRQTRVFSIDPPTARDLDDALSVEPLPGGGYRVGVHIADVSHFVTPGSALDKEAQQRSTSVYLVDRVIPMLPRLLCEELCSLNPGVDRLAFSVVWDMSEDGQIESTWAGRSVICSCAKLGYPHVQSMIDGSFLALEGQEPPAVAISGGYTWPEVVGDSQALHRIACALRKARYDAGALRLDNTRLFFRLDEQGNPCDYGVYEQKEANWLVEEFMLLANMTTARMVAEAWPDRALLRCHPPPNMHKMVELSATAAELGFELDTSGAGPLQRSLAALKAAVDTDKAALEVLTLLVTKPMQNARYFCTGETPDDSFWRHFALAVSHYTHFTSPIRRYPDIIVHRLMAALLDQQGSEQERSARHSLFPSGEVGVIASHANDRKMAAKSVQDGSLRLYLCVMLHRQPLVCDAVVMQLGGARFFDCYIPALGCDVRIHTDALLKGGAAAVKSVWTAEEKVLALAVARNAAEQGEDACAPDYSDVPNLGALRNPAGVAPTALPLTLRMLSHVPILVSSRRSQTSGSPTHVVAKLWLGGAASEAPPGGTPAAAAAEGEGAAGGGAAPPPQRLVEATAQGCADTWD</sequence>
<comment type="function">
    <text evidence="8">3'-5'-exoribonuclease that specifically recognizes RNAs polyuridylated at their 3' end and mediates their degradation. Component of an exosome-independent RNA degradation pathway that mediates degradation of cytoplasmic mRNAs that have been deadenylated and subsequently uridylated at their 3'.</text>
</comment>
<protein>
    <recommendedName>
        <fullName evidence="8">DIS3-like exonuclease 2</fullName>
        <ecNumber evidence="8">3.1.13.-</ecNumber>
    </recommendedName>
</protein>
<evidence type="ECO:0000256" key="8">
    <source>
        <dbReference type="HAMAP-Rule" id="MF_03045"/>
    </source>
</evidence>
<feature type="region of interest" description="Disordered" evidence="9">
    <location>
        <begin position="354"/>
        <end position="388"/>
    </location>
</feature>
<evidence type="ECO:0000256" key="4">
    <source>
        <dbReference type="ARBA" id="ARBA00022801"/>
    </source>
</evidence>
<feature type="compositionally biased region" description="Basic and acidic residues" evidence="9">
    <location>
        <begin position="23"/>
        <end position="32"/>
    </location>
</feature>
<dbReference type="InterPro" id="IPR041505">
    <property type="entry name" value="Dis3_CSD2"/>
</dbReference>
<dbReference type="EC" id="3.1.13.-" evidence="8"/>
<dbReference type="GO" id="GO:0000175">
    <property type="term" value="F:3'-5'-RNA exonuclease activity"/>
    <property type="evidence" value="ECO:0007669"/>
    <property type="project" value="UniProtKB-UniRule"/>
</dbReference>
<dbReference type="InterPro" id="IPR022966">
    <property type="entry name" value="RNase_II/R_CS"/>
</dbReference>
<dbReference type="Proteomes" id="UP000239649">
    <property type="component" value="Unassembled WGS sequence"/>
</dbReference>
<dbReference type="InterPro" id="IPR050180">
    <property type="entry name" value="RNR_Ribonuclease"/>
</dbReference>
<organism evidence="11 12">
    <name type="scientific">Micractinium conductrix</name>
    <dbReference type="NCBI Taxonomy" id="554055"/>
    <lineage>
        <taxon>Eukaryota</taxon>
        <taxon>Viridiplantae</taxon>
        <taxon>Chlorophyta</taxon>
        <taxon>core chlorophytes</taxon>
        <taxon>Trebouxiophyceae</taxon>
        <taxon>Chlorellales</taxon>
        <taxon>Chlorellaceae</taxon>
        <taxon>Chlorella clade</taxon>
        <taxon>Micractinium</taxon>
    </lineage>
</organism>
<feature type="compositionally biased region" description="Low complexity" evidence="9">
    <location>
        <begin position="407"/>
        <end position="424"/>
    </location>
</feature>
<dbReference type="STRING" id="554055.A0A2P6V7D9"/>
<accession>A0A2P6V7D9</accession>
<evidence type="ECO:0000313" key="12">
    <source>
        <dbReference type="Proteomes" id="UP000239649"/>
    </source>
</evidence>
<dbReference type="Gene3D" id="2.40.50.690">
    <property type="match status" value="1"/>
</dbReference>
<dbReference type="SUPFAM" id="SSF50249">
    <property type="entry name" value="Nucleic acid-binding proteins"/>
    <property type="match status" value="3"/>
</dbReference>
<dbReference type="Pfam" id="PF00773">
    <property type="entry name" value="RNB"/>
    <property type="match status" value="1"/>
</dbReference>
<dbReference type="SMART" id="SM00955">
    <property type="entry name" value="RNB"/>
    <property type="match status" value="1"/>
</dbReference>
<dbReference type="Gene3D" id="2.40.50.700">
    <property type="match status" value="1"/>
</dbReference>
<dbReference type="GO" id="GO:0000956">
    <property type="term" value="P:nuclear-transcribed mRNA catabolic process"/>
    <property type="evidence" value="ECO:0007669"/>
    <property type="project" value="UniProtKB-UniRule"/>
</dbReference>
<feature type="region of interest" description="Disordered" evidence="9">
    <location>
        <begin position="164"/>
        <end position="198"/>
    </location>
</feature>
<keyword evidence="3 8" id="KW-0479">Metal-binding</keyword>
<dbReference type="OrthoDB" id="372421at2759"/>
<evidence type="ECO:0000313" key="11">
    <source>
        <dbReference type="EMBL" id="PSC70001.1"/>
    </source>
</evidence>